<dbReference type="Proteomes" id="UP000000311">
    <property type="component" value="Unassembled WGS sequence"/>
</dbReference>
<dbReference type="OrthoDB" id="7551843at2759"/>
<dbReference type="EMBL" id="GL443361">
    <property type="protein sequence ID" value="EFN62146.1"/>
    <property type="molecule type" value="Genomic_DNA"/>
</dbReference>
<dbReference type="OMA" id="ANNEYWI"/>
<evidence type="ECO:0000313" key="2">
    <source>
        <dbReference type="EMBL" id="EFN62146.1"/>
    </source>
</evidence>
<dbReference type="SUPFAM" id="SSF56219">
    <property type="entry name" value="DNase I-like"/>
    <property type="match status" value="1"/>
</dbReference>
<name>E2AWP2_CAMFO</name>
<dbReference type="GO" id="GO:0003824">
    <property type="term" value="F:catalytic activity"/>
    <property type="evidence" value="ECO:0007669"/>
    <property type="project" value="InterPro"/>
</dbReference>
<feature type="non-terminal residue" evidence="2">
    <location>
        <position position="1"/>
    </location>
</feature>
<protein>
    <recommendedName>
        <fullName evidence="1">Endonuclease/exonuclease/phosphatase domain-containing protein</fullName>
    </recommendedName>
</protein>
<evidence type="ECO:0000259" key="1">
    <source>
        <dbReference type="Pfam" id="PF14529"/>
    </source>
</evidence>
<sequence>VIRLLQINLNHTQAAQDLLMQKILKEDIEIVAVQEPWSTANNEYWITSKKGTAAILWNRGTTSFPCKLLMKGHHMVAVKYKNMVIASCYCSPSESAQAFELMLNEIRLLVTQEKNNTIICGDFNAKAHLWSSRVEDARGKDLIEMAHMLNLRLINEGNIATCVRPQGSSIIDITWSTVDISSRIQNWRVEEDDISLSDHRYVAFSV</sequence>
<dbReference type="Pfam" id="PF14529">
    <property type="entry name" value="Exo_endo_phos_2"/>
    <property type="match status" value="1"/>
</dbReference>
<dbReference type="InParanoid" id="E2AWP2"/>
<keyword evidence="3" id="KW-1185">Reference proteome</keyword>
<reference evidence="2 3" key="1">
    <citation type="journal article" date="2010" name="Science">
        <title>Genomic comparison of the ants Camponotus floridanus and Harpegnathos saltator.</title>
        <authorList>
            <person name="Bonasio R."/>
            <person name="Zhang G."/>
            <person name="Ye C."/>
            <person name="Mutti N.S."/>
            <person name="Fang X."/>
            <person name="Qin N."/>
            <person name="Donahue G."/>
            <person name="Yang P."/>
            <person name="Li Q."/>
            <person name="Li C."/>
            <person name="Zhang P."/>
            <person name="Huang Z."/>
            <person name="Berger S.L."/>
            <person name="Reinberg D."/>
            <person name="Wang J."/>
            <person name="Liebig J."/>
        </authorList>
    </citation>
    <scope>NUCLEOTIDE SEQUENCE [LARGE SCALE GENOMIC DNA]</scope>
    <source>
        <strain evidence="3">C129</strain>
    </source>
</reference>
<accession>E2AWP2</accession>
<feature type="domain" description="Endonuclease/exonuclease/phosphatase" evidence="1">
    <location>
        <begin position="84"/>
        <end position="202"/>
    </location>
</feature>
<gene>
    <name evidence="2" type="ORF">EAG_13724</name>
</gene>
<dbReference type="AlphaFoldDB" id="E2AWP2"/>
<dbReference type="PANTHER" id="PTHR33273">
    <property type="entry name" value="DOMAIN-CONTAINING PROTEIN, PUTATIVE-RELATED"/>
    <property type="match status" value="1"/>
</dbReference>
<dbReference type="InterPro" id="IPR005135">
    <property type="entry name" value="Endo/exonuclease/phosphatase"/>
</dbReference>
<organism evidence="3">
    <name type="scientific">Camponotus floridanus</name>
    <name type="common">Florida carpenter ant</name>
    <dbReference type="NCBI Taxonomy" id="104421"/>
    <lineage>
        <taxon>Eukaryota</taxon>
        <taxon>Metazoa</taxon>
        <taxon>Ecdysozoa</taxon>
        <taxon>Arthropoda</taxon>
        <taxon>Hexapoda</taxon>
        <taxon>Insecta</taxon>
        <taxon>Pterygota</taxon>
        <taxon>Neoptera</taxon>
        <taxon>Endopterygota</taxon>
        <taxon>Hymenoptera</taxon>
        <taxon>Apocrita</taxon>
        <taxon>Aculeata</taxon>
        <taxon>Formicoidea</taxon>
        <taxon>Formicidae</taxon>
        <taxon>Formicinae</taxon>
        <taxon>Camponotus</taxon>
    </lineage>
</organism>
<proteinExistence type="predicted"/>
<dbReference type="CDD" id="cd09077">
    <property type="entry name" value="R1-I-EN"/>
    <property type="match status" value="1"/>
</dbReference>
<dbReference type="PANTHER" id="PTHR33273:SF2">
    <property type="entry name" value="ENDONUCLEASE_EXONUCLEASE_PHOSPHATASE DOMAIN-CONTAINING PROTEIN"/>
    <property type="match status" value="1"/>
</dbReference>
<dbReference type="Gene3D" id="3.60.10.10">
    <property type="entry name" value="Endonuclease/exonuclease/phosphatase"/>
    <property type="match status" value="1"/>
</dbReference>
<feature type="non-terminal residue" evidence="2">
    <location>
        <position position="206"/>
    </location>
</feature>
<evidence type="ECO:0000313" key="3">
    <source>
        <dbReference type="Proteomes" id="UP000000311"/>
    </source>
</evidence>
<dbReference type="InterPro" id="IPR036691">
    <property type="entry name" value="Endo/exonu/phosph_ase_sf"/>
</dbReference>